<organism evidence="6 7">
    <name type="scientific">Dolichospermum circinale CS-537/01</name>
    <dbReference type="NCBI Taxonomy" id="3021739"/>
    <lineage>
        <taxon>Bacteria</taxon>
        <taxon>Bacillati</taxon>
        <taxon>Cyanobacteriota</taxon>
        <taxon>Cyanophyceae</taxon>
        <taxon>Nostocales</taxon>
        <taxon>Aphanizomenonaceae</taxon>
        <taxon>Dolichospermum</taxon>
        <taxon>Dolichospermum circinale</taxon>
    </lineage>
</organism>
<gene>
    <name evidence="6" type="ORF">PN492_06180</name>
</gene>
<dbReference type="PANTHER" id="PTHR42681:SF1">
    <property type="entry name" value="MALONYL-COA-ACYL CARRIER PROTEIN TRANSACYLASE, MITOCHONDRIAL"/>
    <property type="match status" value="1"/>
</dbReference>
<proteinExistence type="predicted"/>
<dbReference type="Proteomes" id="UP001212123">
    <property type="component" value="Unassembled WGS sequence"/>
</dbReference>
<comment type="caution">
    <text evidence="6">The sequence shown here is derived from an EMBL/GenBank/DDBJ whole genome shotgun (WGS) entry which is preliminary data.</text>
</comment>
<dbReference type="SUPFAM" id="SSF55048">
    <property type="entry name" value="Probable ACP-binding domain of malonyl-CoA ACP transacylase"/>
    <property type="match status" value="1"/>
</dbReference>
<evidence type="ECO:0000256" key="4">
    <source>
        <dbReference type="ARBA" id="ARBA00048462"/>
    </source>
</evidence>
<dbReference type="SUPFAM" id="SSF52151">
    <property type="entry name" value="FabD/lysophospholipase-like"/>
    <property type="match status" value="1"/>
</dbReference>
<dbReference type="PANTHER" id="PTHR42681">
    <property type="entry name" value="MALONYL-COA-ACYL CARRIER PROTEIN TRANSACYLASE, MITOCHONDRIAL"/>
    <property type="match status" value="1"/>
</dbReference>
<dbReference type="Pfam" id="PF00698">
    <property type="entry name" value="Acyl_transf_1"/>
    <property type="match status" value="1"/>
</dbReference>
<keyword evidence="7" id="KW-1185">Reference proteome</keyword>
<comment type="catalytic activity">
    <reaction evidence="4">
        <text>holo-[ACP] + malonyl-CoA = malonyl-[ACP] + CoA</text>
        <dbReference type="Rhea" id="RHEA:41792"/>
        <dbReference type="Rhea" id="RHEA-COMP:9623"/>
        <dbReference type="Rhea" id="RHEA-COMP:9685"/>
        <dbReference type="ChEBI" id="CHEBI:57287"/>
        <dbReference type="ChEBI" id="CHEBI:57384"/>
        <dbReference type="ChEBI" id="CHEBI:64479"/>
        <dbReference type="ChEBI" id="CHEBI:78449"/>
        <dbReference type="EC" id="2.3.1.39"/>
    </reaction>
</comment>
<dbReference type="InterPro" id="IPR016035">
    <property type="entry name" value="Acyl_Trfase/lysoPLipase"/>
</dbReference>
<accession>A0ABT5A2J0</accession>
<dbReference type="EC" id="2.3.1.39" evidence="1"/>
<dbReference type="SMART" id="SM00827">
    <property type="entry name" value="PKS_AT"/>
    <property type="match status" value="1"/>
</dbReference>
<dbReference type="InterPro" id="IPR014043">
    <property type="entry name" value="Acyl_transferase_dom"/>
</dbReference>
<evidence type="ECO:0000313" key="6">
    <source>
        <dbReference type="EMBL" id="MDB9486136.1"/>
    </source>
</evidence>
<evidence type="ECO:0000259" key="5">
    <source>
        <dbReference type="SMART" id="SM00827"/>
    </source>
</evidence>
<evidence type="ECO:0000256" key="2">
    <source>
        <dbReference type="ARBA" id="ARBA00022679"/>
    </source>
</evidence>
<name>A0ABT5A2J0_9CYAN</name>
<evidence type="ECO:0000256" key="1">
    <source>
        <dbReference type="ARBA" id="ARBA00013258"/>
    </source>
</evidence>
<dbReference type="EMBL" id="JAQMTU010000037">
    <property type="protein sequence ID" value="MDB9486136.1"/>
    <property type="molecule type" value="Genomic_DNA"/>
</dbReference>
<dbReference type="InterPro" id="IPR001227">
    <property type="entry name" value="Ac_transferase_dom_sf"/>
</dbReference>
<dbReference type="InterPro" id="IPR050858">
    <property type="entry name" value="Mal-CoA-ACP_Trans/PKS_FabD"/>
</dbReference>
<evidence type="ECO:0000256" key="3">
    <source>
        <dbReference type="ARBA" id="ARBA00023315"/>
    </source>
</evidence>
<sequence length="411" mass="45487">MARILVQRYDWAKQLVDQADEWLKEIGIAPISQFIYYSLERAINQESIKEWSQLLARTEFAQPALCMTSLIWIRYLENLGIKPVVVGGHSLGELIAFYNAGAYDEKTLICLAAMRGQAMSASSENAGSMASLACDQVTAKSILSQVQGYVIVANINSPNQTIISGDRSAIEAAITIAKQQNIQTHLLPVSNAFHSEKVKNAAEYLQNNAPISEQLTNLSVPLFSSINGLEIKTGINLQEHFANQVISQVDFISLVENMTAKCDLMVEVGSGRVLSGLVSNIPNSCQCFPLESKPGNDSDLNSFLAYYFVNGGNIKWSELYKNRLVRSFIPAAEKIFIENPCEGNFNVAIDHESPEQIPEQILDKKVDFLTESSQLSINGQELETLLSSYVRERGAFLSELIKADLESLPFF</sequence>
<reference evidence="6 7" key="1">
    <citation type="submission" date="2023-01" db="EMBL/GenBank/DDBJ databases">
        <title>Genomes from the Australian National Cyanobacteria Reference Collection.</title>
        <authorList>
            <person name="Willis A."/>
            <person name="Lee E.M.F."/>
        </authorList>
    </citation>
    <scope>NUCLEOTIDE SEQUENCE [LARGE SCALE GENOMIC DNA]</scope>
    <source>
        <strain evidence="6 7">CS-537/01</strain>
    </source>
</reference>
<dbReference type="InterPro" id="IPR016036">
    <property type="entry name" value="Malonyl_transacylase_ACP-bd"/>
</dbReference>
<keyword evidence="2" id="KW-0808">Transferase</keyword>
<keyword evidence="3 6" id="KW-0012">Acyltransferase</keyword>
<protein>
    <recommendedName>
        <fullName evidence="1">[acyl-carrier-protein] S-malonyltransferase</fullName>
        <ecNumber evidence="1">2.3.1.39</ecNumber>
    </recommendedName>
</protein>
<feature type="domain" description="Malonyl-CoA:ACP transacylase (MAT)" evidence="5">
    <location>
        <begin position="1"/>
        <end position="295"/>
    </location>
</feature>
<evidence type="ECO:0000313" key="7">
    <source>
        <dbReference type="Proteomes" id="UP001212123"/>
    </source>
</evidence>
<dbReference type="GO" id="GO:0016746">
    <property type="term" value="F:acyltransferase activity"/>
    <property type="evidence" value="ECO:0007669"/>
    <property type="project" value="UniProtKB-KW"/>
</dbReference>
<dbReference type="Gene3D" id="3.40.366.10">
    <property type="entry name" value="Malonyl-Coenzyme A Acyl Carrier Protein, domain 2"/>
    <property type="match status" value="1"/>
</dbReference>